<comment type="caution">
    <text evidence="2">The sequence shown here is derived from an EMBL/GenBank/DDBJ whole genome shotgun (WGS) entry which is preliminary data.</text>
</comment>
<dbReference type="PANTHER" id="PTHR46672:SF1">
    <property type="entry name" value="OS08G0103600 PROTEIN"/>
    <property type="match status" value="1"/>
</dbReference>
<dbReference type="InterPro" id="IPR044714">
    <property type="entry name" value="AtSIBP1-like"/>
</dbReference>
<dbReference type="SMART" id="SM00225">
    <property type="entry name" value="BTB"/>
    <property type="match status" value="2"/>
</dbReference>
<sequence length="499" mass="54901">MPDFVNDACVGVHPAPLRILRPTEISPRPFDRADADVILRSSDHINFHVHRAYLSIASSFFDDMFSLPQTSDTHKDVQVIDVAEDSSTMNAILRMCYPVADRSISSFALLSSALRAALKYDMELAAELCKQSLRGYVHSQPLQVYAVACRVGDESIAKLAAANLLLLYMRGDMERDEVESMTFCHPPPIPKSDILDGTTTHAAPAASLLADIDCSIFFAETEALAEVCIVTADGGQLRIPKAVIALVSPVLSEMYSQALDARKRCNEDDEQSLPIVQVEESTQIMSHLLRIWHPSIVPDAISVAMLSILLQAAMKYKMEKVVWFLRQQFNSLSASEPLRMYLLAVSHGWKGEASRAAEATLNQRFLDLQETYICELEVAPAGPYYRLLNYNRACGGAASLVGTSDLKLELGTHRCRYCGPTGSDHWRGEAHMQQVAKWLQDRPAPSALIAGLVATYTSGTYIIPNRNGVIASLSRFTNKAREIEAAIAKVSASFTTSKS</sequence>
<evidence type="ECO:0000313" key="2">
    <source>
        <dbReference type="EMBL" id="KAF9808168.1"/>
    </source>
</evidence>
<dbReference type="InterPro" id="IPR000210">
    <property type="entry name" value="BTB/POZ_dom"/>
</dbReference>
<dbReference type="PANTHER" id="PTHR46672">
    <property type="entry name" value="OS08G0495500 PROTEIN-RELATED"/>
    <property type="match status" value="1"/>
</dbReference>
<dbReference type="Gene3D" id="3.30.710.10">
    <property type="entry name" value="Potassium Channel Kv1.1, Chain A"/>
    <property type="match status" value="2"/>
</dbReference>
<dbReference type="PROSITE" id="PS50097">
    <property type="entry name" value="BTB"/>
    <property type="match status" value="1"/>
</dbReference>
<dbReference type="Pfam" id="PF00651">
    <property type="entry name" value="BTB"/>
    <property type="match status" value="2"/>
</dbReference>
<name>A0A8H7NX49_9APHY</name>
<dbReference type="SUPFAM" id="SSF54695">
    <property type="entry name" value="POZ domain"/>
    <property type="match status" value="1"/>
</dbReference>
<evidence type="ECO:0000313" key="3">
    <source>
        <dbReference type="Proteomes" id="UP000639403"/>
    </source>
</evidence>
<feature type="domain" description="BTB" evidence="1">
    <location>
        <begin position="35"/>
        <end position="97"/>
    </location>
</feature>
<reference evidence="2" key="2">
    <citation type="journal article" name="Front. Microbiol.">
        <title>Degradative Capacity of Two Strains of Rhodonia placenta: From Phenotype to Genotype.</title>
        <authorList>
            <person name="Kolle M."/>
            <person name="Horta M.A.C."/>
            <person name="Nowrousian M."/>
            <person name="Ohm R.A."/>
            <person name="Benz J.P."/>
            <person name="Pilgard A."/>
        </authorList>
    </citation>
    <scope>NUCLEOTIDE SEQUENCE</scope>
    <source>
        <strain evidence="2">FPRL280</strain>
    </source>
</reference>
<protein>
    <recommendedName>
        <fullName evidence="1">BTB domain-containing protein</fullName>
    </recommendedName>
</protein>
<dbReference type="EMBL" id="JADOXO010000250">
    <property type="protein sequence ID" value="KAF9808168.1"/>
    <property type="molecule type" value="Genomic_DNA"/>
</dbReference>
<reference evidence="2" key="1">
    <citation type="submission" date="2020-11" db="EMBL/GenBank/DDBJ databases">
        <authorList>
            <person name="Koelle M."/>
            <person name="Horta M.A.C."/>
            <person name="Nowrousian M."/>
            <person name="Ohm R.A."/>
            <person name="Benz P."/>
            <person name="Pilgard A."/>
        </authorList>
    </citation>
    <scope>NUCLEOTIDE SEQUENCE</scope>
    <source>
        <strain evidence="2">FPRL280</strain>
    </source>
</reference>
<dbReference type="InterPro" id="IPR011333">
    <property type="entry name" value="SKP1/BTB/POZ_sf"/>
</dbReference>
<organism evidence="2 3">
    <name type="scientific">Rhodonia placenta</name>
    <dbReference type="NCBI Taxonomy" id="104341"/>
    <lineage>
        <taxon>Eukaryota</taxon>
        <taxon>Fungi</taxon>
        <taxon>Dikarya</taxon>
        <taxon>Basidiomycota</taxon>
        <taxon>Agaricomycotina</taxon>
        <taxon>Agaricomycetes</taxon>
        <taxon>Polyporales</taxon>
        <taxon>Adustoporiaceae</taxon>
        <taxon>Rhodonia</taxon>
    </lineage>
</organism>
<evidence type="ECO:0000259" key="1">
    <source>
        <dbReference type="PROSITE" id="PS50097"/>
    </source>
</evidence>
<accession>A0A8H7NX49</accession>
<dbReference type="Proteomes" id="UP000639403">
    <property type="component" value="Unassembled WGS sequence"/>
</dbReference>
<dbReference type="CDD" id="cd18186">
    <property type="entry name" value="BTB_POZ_ZBTB_KLHL-like"/>
    <property type="match status" value="1"/>
</dbReference>
<gene>
    <name evidence="2" type="ORF">IEO21_07954</name>
</gene>
<proteinExistence type="predicted"/>
<dbReference type="AlphaFoldDB" id="A0A8H7NX49"/>